<comment type="caution">
    <text evidence="2">The sequence shown here is derived from an EMBL/GenBank/DDBJ whole genome shotgun (WGS) entry which is preliminary data.</text>
</comment>
<dbReference type="EMBL" id="JBEDUW010000001">
    <property type="protein sequence ID" value="KAK9947886.1"/>
    <property type="molecule type" value="Genomic_DNA"/>
</dbReference>
<feature type="compositionally biased region" description="Polar residues" evidence="1">
    <location>
        <begin position="40"/>
        <end position="50"/>
    </location>
</feature>
<accession>A0AAW1YHF6</accession>
<gene>
    <name evidence="2" type="ORF">M0R45_003484</name>
</gene>
<dbReference type="AlphaFoldDB" id="A0AAW1YHF6"/>
<feature type="region of interest" description="Disordered" evidence="1">
    <location>
        <begin position="1"/>
        <end position="58"/>
    </location>
</feature>
<evidence type="ECO:0000313" key="3">
    <source>
        <dbReference type="Proteomes" id="UP001457282"/>
    </source>
</evidence>
<evidence type="ECO:0000256" key="1">
    <source>
        <dbReference type="SAM" id="MobiDB-lite"/>
    </source>
</evidence>
<dbReference type="Proteomes" id="UP001457282">
    <property type="component" value="Unassembled WGS sequence"/>
</dbReference>
<keyword evidence="3" id="KW-1185">Reference proteome</keyword>
<sequence length="128" mass="14470">MSRETPFPVGVVDNLEDKKDEHNTLGSESESESELIGQKGNHSPHNSEVSGTRAESEQQGVVLQEGYSMICKVCAVENCRSGYNQPIFMVCHLCCNHGKHWRKNCPTGKYRGPPMPELYGCFYWNKKF</sequence>
<protein>
    <submittedName>
        <fullName evidence="2">Uncharacterized protein</fullName>
    </submittedName>
</protein>
<organism evidence="2 3">
    <name type="scientific">Rubus argutus</name>
    <name type="common">Southern blackberry</name>
    <dbReference type="NCBI Taxonomy" id="59490"/>
    <lineage>
        <taxon>Eukaryota</taxon>
        <taxon>Viridiplantae</taxon>
        <taxon>Streptophyta</taxon>
        <taxon>Embryophyta</taxon>
        <taxon>Tracheophyta</taxon>
        <taxon>Spermatophyta</taxon>
        <taxon>Magnoliopsida</taxon>
        <taxon>eudicotyledons</taxon>
        <taxon>Gunneridae</taxon>
        <taxon>Pentapetalae</taxon>
        <taxon>rosids</taxon>
        <taxon>fabids</taxon>
        <taxon>Rosales</taxon>
        <taxon>Rosaceae</taxon>
        <taxon>Rosoideae</taxon>
        <taxon>Rosoideae incertae sedis</taxon>
        <taxon>Rubus</taxon>
    </lineage>
</organism>
<reference evidence="2 3" key="1">
    <citation type="journal article" date="2023" name="G3 (Bethesda)">
        <title>A chromosome-length genome assembly and annotation of blackberry (Rubus argutus, cv. 'Hillquist').</title>
        <authorList>
            <person name="Bruna T."/>
            <person name="Aryal R."/>
            <person name="Dudchenko O."/>
            <person name="Sargent D.J."/>
            <person name="Mead D."/>
            <person name="Buti M."/>
            <person name="Cavallini A."/>
            <person name="Hytonen T."/>
            <person name="Andres J."/>
            <person name="Pham M."/>
            <person name="Weisz D."/>
            <person name="Mascagni F."/>
            <person name="Usai G."/>
            <person name="Natali L."/>
            <person name="Bassil N."/>
            <person name="Fernandez G.E."/>
            <person name="Lomsadze A."/>
            <person name="Armour M."/>
            <person name="Olukolu B."/>
            <person name="Poorten T."/>
            <person name="Britton C."/>
            <person name="Davik J."/>
            <person name="Ashrafi H."/>
            <person name="Aiden E.L."/>
            <person name="Borodovsky M."/>
            <person name="Worthington M."/>
        </authorList>
    </citation>
    <scope>NUCLEOTIDE SEQUENCE [LARGE SCALE GENOMIC DNA]</scope>
    <source>
        <strain evidence="2">PI 553951</strain>
    </source>
</reference>
<evidence type="ECO:0000313" key="2">
    <source>
        <dbReference type="EMBL" id="KAK9947886.1"/>
    </source>
</evidence>
<name>A0AAW1YHF6_RUBAR</name>
<proteinExistence type="predicted"/>